<gene>
    <name evidence="1" type="ordered locus">Clim_1040</name>
</gene>
<accession>B3EC40</accession>
<sequence length="42" mass="4839">MLGNLGWTLMKKQNKEMFAYEKLLTNGCLSSDSAERSPLYLR</sequence>
<proteinExistence type="predicted"/>
<organism evidence="1 2">
    <name type="scientific">Chlorobium limicola (strain DSM 245 / NBRC 103803 / 6330)</name>
    <dbReference type="NCBI Taxonomy" id="290315"/>
    <lineage>
        <taxon>Bacteria</taxon>
        <taxon>Pseudomonadati</taxon>
        <taxon>Chlorobiota</taxon>
        <taxon>Chlorobiia</taxon>
        <taxon>Chlorobiales</taxon>
        <taxon>Chlorobiaceae</taxon>
        <taxon>Chlorobium/Pelodictyon group</taxon>
        <taxon>Chlorobium</taxon>
    </lineage>
</organism>
<dbReference type="KEGG" id="cli:Clim_1040"/>
<reference evidence="1 2" key="1">
    <citation type="submission" date="2008-05" db="EMBL/GenBank/DDBJ databases">
        <title>Complete sequence of Chlorobium limicola DSM 245.</title>
        <authorList>
            <consortium name="US DOE Joint Genome Institute"/>
            <person name="Lucas S."/>
            <person name="Copeland A."/>
            <person name="Lapidus A."/>
            <person name="Glavina del Rio T."/>
            <person name="Dalin E."/>
            <person name="Tice H."/>
            <person name="Bruce D."/>
            <person name="Goodwin L."/>
            <person name="Pitluck S."/>
            <person name="Schmutz J."/>
            <person name="Larimer F."/>
            <person name="Land M."/>
            <person name="Hauser L."/>
            <person name="Kyrpides N."/>
            <person name="Ovchinnikova G."/>
            <person name="Zhao F."/>
            <person name="Li T."/>
            <person name="Liu Z."/>
            <person name="Overmann J."/>
            <person name="Bryant D.A."/>
            <person name="Richardson P."/>
        </authorList>
    </citation>
    <scope>NUCLEOTIDE SEQUENCE [LARGE SCALE GENOMIC DNA]</scope>
    <source>
        <strain evidence="2">DSM 245 / NBRC 103803 / 6330</strain>
    </source>
</reference>
<dbReference type="EMBL" id="CP001097">
    <property type="protein sequence ID" value="ACD90115.1"/>
    <property type="molecule type" value="Genomic_DNA"/>
</dbReference>
<dbReference type="AlphaFoldDB" id="B3EC40"/>
<name>B3EC40_CHLL2</name>
<evidence type="ECO:0000313" key="2">
    <source>
        <dbReference type="Proteomes" id="UP000008841"/>
    </source>
</evidence>
<evidence type="ECO:0000313" key="1">
    <source>
        <dbReference type="EMBL" id="ACD90115.1"/>
    </source>
</evidence>
<dbReference type="HOGENOM" id="CLU_3249102_0_0_10"/>
<dbReference type="Proteomes" id="UP000008841">
    <property type="component" value="Chromosome"/>
</dbReference>
<protein>
    <submittedName>
        <fullName evidence="1">Uncharacterized protein</fullName>
    </submittedName>
</protein>